<dbReference type="Pfam" id="PF15264">
    <property type="entry name" value="TSSC4"/>
    <property type="match status" value="1"/>
</dbReference>
<evidence type="ECO:0000256" key="1">
    <source>
        <dbReference type="ARBA" id="ARBA00004123"/>
    </source>
</evidence>
<comment type="similarity">
    <text evidence="3">Belongs to the TSSC4 family.</text>
</comment>
<protein>
    <recommendedName>
        <fullName evidence="9">U5 small nuclear ribonucleoprotein TSSC4</fullName>
    </recommendedName>
</protein>
<dbReference type="PANTHER" id="PTHR13445:SF3">
    <property type="entry name" value="U5 SMALL NUCLEAR RIBONUCLEOPROTEIN TSSC4"/>
    <property type="match status" value="1"/>
</dbReference>
<evidence type="ECO:0000256" key="5">
    <source>
        <dbReference type="ARBA" id="ARBA00022664"/>
    </source>
</evidence>
<evidence type="ECO:0000256" key="11">
    <source>
        <dbReference type="SAM" id="MobiDB-lite"/>
    </source>
</evidence>
<feature type="region of interest" description="Disordered" evidence="11">
    <location>
        <begin position="48"/>
        <end position="92"/>
    </location>
</feature>
<dbReference type="InterPro" id="IPR029338">
    <property type="entry name" value="TSSC4"/>
</dbReference>
<dbReference type="STRING" id="9516.ENSCCAP00000003103"/>
<comment type="function">
    <text evidence="10">Protein associated with the U5 snRNP, during its maturation and its post-splicing recycling and which is required for spliceosomal tri-snRNP complex assembly in the nucleus. Has a molecular sequestering activity and transiently hinders SNRNP200 binding sites for constitutive splicing factors that intervene later during the assembly of the spliceosome and splicing. Together with its molecular sequestering activity, may also function as a molecular adapter and placeholder, coordinating the assembly of the U5 snRNP and its association with the U4/U6 di-snRNP.</text>
</comment>
<evidence type="ECO:0000256" key="8">
    <source>
        <dbReference type="ARBA" id="ARBA00023242"/>
    </source>
</evidence>
<sequence>MAEAGTGLLLTSTVQPFHLRGMSSTFSQRSHDIFDFLEGAARQALPSVAHTSMSDSGGFKRPLVPSGRPPVEGLGRAHWSPASSKVPPVPDYVAHPERWTKYSLEGVTEEAESRPLPEQGQQLRGPRR</sequence>
<dbReference type="GO" id="GO:0006397">
    <property type="term" value="P:mRNA processing"/>
    <property type="evidence" value="ECO:0007669"/>
    <property type="project" value="UniProtKB-KW"/>
</dbReference>
<reference evidence="12" key="2">
    <citation type="submission" date="2025-09" db="UniProtKB">
        <authorList>
            <consortium name="Ensembl"/>
        </authorList>
    </citation>
    <scope>IDENTIFICATION</scope>
</reference>
<keyword evidence="6" id="KW-0747">Spliceosome</keyword>
<feature type="region of interest" description="Disordered" evidence="11">
    <location>
        <begin position="104"/>
        <end position="128"/>
    </location>
</feature>
<name>A0A2K5PHI1_CEBIM</name>
<accession>A0A2K5PHI1</accession>
<evidence type="ECO:0000256" key="6">
    <source>
        <dbReference type="ARBA" id="ARBA00022728"/>
    </source>
</evidence>
<keyword evidence="13" id="KW-1185">Reference proteome</keyword>
<evidence type="ECO:0000256" key="3">
    <source>
        <dbReference type="ARBA" id="ARBA00010362"/>
    </source>
</evidence>
<dbReference type="GO" id="GO:0008380">
    <property type="term" value="P:RNA splicing"/>
    <property type="evidence" value="ECO:0007669"/>
    <property type="project" value="UniProtKB-KW"/>
</dbReference>
<reference evidence="12" key="1">
    <citation type="submission" date="2025-08" db="UniProtKB">
        <authorList>
            <consortium name="Ensembl"/>
        </authorList>
    </citation>
    <scope>IDENTIFICATION</scope>
</reference>
<proteinExistence type="inferred from homology"/>
<dbReference type="GO" id="GO:0005681">
    <property type="term" value="C:spliceosomal complex"/>
    <property type="evidence" value="ECO:0007669"/>
    <property type="project" value="UniProtKB-KW"/>
</dbReference>
<evidence type="ECO:0000256" key="9">
    <source>
        <dbReference type="ARBA" id="ARBA00035304"/>
    </source>
</evidence>
<keyword evidence="7" id="KW-0508">mRNA splicing</keyword>
<organism evidence="12 13">
    <name type="scientific">Cebus imitator</name>
    <name type="common">Panamanian white-faced capuchin</name>
    <name type="synonym">Cebus capucinus imitator</name>
    <dbReference type="NCBI Taxonomy" id="2715852"/>
    <lineage>
        <taxon>Eukaryota</taxon>
        <taxon>Metazoa</taxon>
        <taxon>Chordata</taxon>
        <taxon>Craniata</taxon>
        <taxon>Vertebrata</taxon>
        <taxon>Euteleostomi</taxon>
        <taxon>Mammalia</taxon>
        <taxon>Eutheria</taxon>
        <taxon>Euarchontoglires</taxon>
        <taxon>Primates</taxon>
        <taxon>Haplorrhini</taxon>
        <taxon>Platyrrhini</taxon>
        <taxon>Cebidae</taxon>
        <taxon>Cebinae</taxon>
        <taxon>Cebus</taxon>
    </lineage>
</organism>
<dbReference type="GeneTree" id="ENSGT00390000011846"/>
<evidence type="ECO:0000313" key="13">
    <source>
        <dbReference type="Proteomes" id="UP000233040"/>
    </source>
</evidence>
<keyword evidence="5" id="KW-0507">mRNA processing</keyword>
<dbReference type="Proteomes" id="UP000233040">
    <property type="component" value="Unassembled WGS sequence"/>
</dbReference>
<evidence type="ECO:0000256" key="7">
    <source>
        <dbReference type="ARBA" id="ARBA00023187"/>
    </source>
</evidence>
<evidence type="ECO:0000256" key="2">
    <source>
        <dbReference type="ARBA" id="ARBA00004496"/>
    </source>
</evidence>
<keyword evidence="4" id="KW-0963">Cytoplasm</keyword>
<evidence type="ECO:0000313" key="12">
    <source>
        <dbReference type="Ensembl" id="ENSCCAP00000003103.1"/>
    </source>
</evidence>
<comment type="subcellular location">
    <subcellularLocation>
        <location evidence="2">Cytoplasm</location>
    </subcellularLocation>
    <subcellularLocation>
        <location evidence="1">Nucleus</location>
    </subcellularLocation>
</comment>
<dbReference type="AlphaFoldDB" id="A0A2K5PHI1"/>
<dbReference type="PANTHER" id="PTHR13445">
    <property type="entry name" value="TUMOR SUPPRESSING SUBTRANSFERABLE CANDIDATE 4 TSSC4"/>
    <property type="match status" value="1"/>
</dbReference>
<evidence type="ECO:0000256" key="4">
    <source>
        <dbReference type="ARBA" id="ARBA00022490"/>
    </source>
</evidence>
<dbReference type="Ensembl" id="ENSCCAT00000018843.1">
    <property type="protein sequence ID" value="ENSCCAP00000003103.1"/>
    <property type="gene ID" value="ENSCCAG00000017538.1"/>
</dbReference>
<evidence type="ECO:0000256" key="10">
    <source>
        <dbReference type="ARBA" id="ARBA00045970"/>
    </source>
</evidence>
<dbReference type="GO" id="GO:0005737">
    <property type="term" value="C:cytoplasm"/>
    <property type="evidence" value="ECO:0007669"/>
    <property type="project" value="UniProtKB-SubCell"/>
</dbReference>
<dbReference type="OMA" id="FDCLEDA"/>
<keyword evidence="8" id="KW-0539">Nucleus</keyword>